<dbReference type="InterPro" id="IPR012337">
    <property type="entry name" value="RNaseH-like_sf"/>
</dbReference>
<organism evidence="4">
    <name type="scientific">Davidia involucrata</name>
    <name type="common">Dove tree</name>
    <dbReference type="NCBI Taxonomy" id="16924"/>
    <lineage>
        <taxon>Eukaryota</taxon>
        <taxon>Viridiplantae</taxon>
        <taxon>Streptophyta</taxon>
        <taxon>Embryophyta</taxon>
        <taxon>Tracheophyta</taxon>
        <taxon>Spermatophyta</taxon>
        <taxon>Magnoliopsida</taxon>
        <taxon>eudicotyledons</taxon>
        <taxon>Gunneridae</taxon>
        <taxon>Pentapetalae</taxon>
        <taxon>asterids</taxon>
        <taxon>Cornales</taxon>
        <taxon>Nyssaceae</taxon>
        <taxon>Davidia</taxon>
    </lineage>
</organism>
<feature type="region of interest" description="Disordered" evidence="3">
    <location>
        <begin position="252"/>
        <end position="297"/>
    </location>
</feature>
<dbReference type="GO" id="GO:0008408">
    <property type="term" value="F:3'-5' exonuclease activity"/>
    <property type="evidence" value="ECO:0007669"/>
    <property type="project" value="TreeGrafter"/>
</dbReference>
<evidence type="ECO:0000256" key="3">
    <source>
        <dbReference type="SAM" id="MobiDB-lite"/>
    </source>
</evidence>
<gene>
    <name evidence="4" type="ORF">Din_037209</name>
</gene>
<evidence type="ECO:0000313" key="4">
    <source>
        <dbReference type="EMBL" id="MPA67768.1"/>
    </source>
</evidence>
<evidence type="ECO:0008006" key="5">
    <source>
        <dbReference type="Google" id="ProtNLM"/>
    </source>
</evidence>
<dbReference type="GO" id="GO:0005634">
    <property type="term" value="C:nucleus"/>
    <property type="evidence" value="ECO:0007669"/>
    <property type="project" value="TreeGrafter"/>
</dbReference>
<accession>A0A5B7BHQ4</accession>
<dbReference type="GO" id="GO:0003676">
    <property type="term" value="F:nucleic acid binding"/>
    <property type="evidence" value="ECO:0007669"/>
    <property type="project" value="InterPro"/>
</dbReference>
<dbReference type="SUPFAM" id="SSF53098">
    <property type="entry name" value="Ribonuclease H-like"/>
    <property type="match status" value="1"/>
</dbReference>
<feature type="compositionally biased region" description="Polar residues" evidence="3">
    <location>
        <begin position="252"/>
        <end position="280"/>
    </location>
</feature>
<dbReference type="Gene3D" id="3.30.420.10">
    <property type="entry name" value="Ribonuclease H-like superfamily/Ribonuclease H"/>
    <property type="match status" value="1"/>
</dbReference>
<name>A0A5B7BHQ4_DAVIN</name>
<proteinExistence type="predicted"/>
<keyword evidence="2" id="KW-0378">Hydrolase</keyword>
<evidence type="ECO:0000256" key="1">
    <source>
        <dbReference type="ARBA" id="ARBA00022722"/>
    </source>
</evidence>
<dbReference type="InterPro" id="IPR036397">
    <property type="entry name" value="RNaseH_sf"/>
</dbReference>
<sequence length="297" mass="33336">MVGTVYLKTERFEVKLEGITFKVKEFENLCTKDFLFPEGKVWLHRPIVGLDVMRHPRDPNTVLLLLCVGTGCVILRFHVNEVLPAPIRRFLTDERICYVGFGIHDKNDLFPFEKLGLRKSKVDVAYLAAKFLKDPKLKNCELAELARKVLRINKIVGVTEAWSFERHEQIKIGICELFISSVIAMMLLDRNKSMTLDVKKLESPTIRITKKENKICVEECEGKGGSESDDSGKVASCSTTTTQRQLKGILKSPSSGLGCSRQISVNSSASKGQKMAQGSNCLRRANSKGHNVSFRDN</sequence>
<dbReference type="GO" id="GO:0005737">
    <property type="term" value="C:cytoplasm"/>
    <property type="evidence" value="ECO:0007669"/>
    <property type="project" value="TreeGrafter"/>
</dbReference>
<protein>
    <recommendedName>
        <fullName evidence="5">3'-5' exonuclease domain-containing protein</fullName>
    </recommendedName>
</protein>
<dbReference type="InterPro" id="IPR051132">
    <property type="entry name" value="3-5_Exonuclease_domain"/>
</dbReference>
<evidence type="ECO:0000256" key="2">
    <source>
        <dbReference type="ARBA" id="ARBA00022801"/>
    </source>
</evidence>
<dbReference type="AlphaFoldDB" id="A0A5B7BHQ4"/>
<dbReference type="PANTHER" id="PTHR13620">
    <property type="entry name" value="3-5 EXONUCLEASE"/>
    <property type="match status" value="1"/>
</dbReference>
<dbReference type="EMBL" id="GHES01037209">
    <property type="protein sequence ID" value="MPA67768.1"/>
    <property type="molecule type" value="Transcribed_RNA"/>
</dbReference>
<dbReference type="PANTHER" id="PTHR13620:SF100">
    <property type="entry name" value="3'-5' EXONUCLEASE DOMAIN-CONTAINING PROTEIN"/>
    <property type="match status" value="1"/>
</dbReference>
<keyword evidence="1" id="KW-0540">Nuclease</keyword>
<reference evidence="4" key="1">
    <citation type="submission" date="2019-08" db="EMBL/GenBank/DDBJ databases">
        <title>Reference gene set and small RNA set construction with multiple tissues from Davidia involucrata Baill.</title>
        <authorList>
            <person name="Yang H."/>
            <person name="Zhou C."/>
            <person name="Li G."/>
            <person name="Wang J."/>
            <person name="Gao P."/>
            <person name="Wang M."/>
            <person name="Wang R."/>
            <person name="Zhao Y."/>
        </authorList>
    </citation>
    <scope>NUCLEOTIDE SEQUENCE</scope>
    <source>
        <tissue evidence="4">Mixed with DoveR01_LX</tissue>
    </source>
</reference>